<sequence length="77" mass="9169">MKRIEIYGKDSDWWKPLQQCYKIMNDGETAELRFGNQRTSLTIWRSINPISGICKPQRYIWISDENPRDSGFKETNN</sequence>
<dbReference type="EMBL" id="LAZR01009093">
    <property type="protein sequence ID" value="KKM74721.1"/>
    <property type="molecule type" value="Genomic_DNA"/>
</dbReference>
<accession>A0A0F9KJ03</accession>
<gene>
    <name evidence="1" type="ORF">LCGC14_1397490</name>
</gene>
<protein>
    <submittedName>
        <fullName evidence="1">Uncharacterized protein</fullName>
    </submittedName>
</protein>
<reference evidence="1" key="1">
    <citation type="journal article" date="2015" name="Nature">
        <title>Complex archaea that bridge the gap between prokaryotes and eukaryotes.</title>
        <authorList>
            <person name="Spang A."/>
            <person name="Saw J.H."/>
            <person name="Jorgensen S.L."/>
            <person name="Zaremba-Niedzwiedzka K."/>
            <person name="Martijn J."/>
            <person name="Lind A.E."/>
            <person name="van Eijk R."/>
            <person name="Schleper C."/>
            <person name="Guy L."/>
            <person name="Ettema T.J."/>
        </authorList>
    </citation>
    <scope>NUCLEOTIDE SEQUENCE</scope>
</reference>
<dbReference type="AlphaFoldDB" id="A0A0F9KJ03"/>
<name>A0A0F9KJ03_9ZZZZ</name>
<comment type="caution">
    <text evidence="1">The sequence shown here is derived from an EMBL/GenBank/DDBJ whole genome shotgun (WGS) entry which is preliminary data.</text>
</comment>
<proteinExistence type="predicted"/>
<organism evidence="1">
    <name type="scientific">marine sediment metagenome</name>
    <dbReference type="NCBI Taxonomy" id="412755"/>
    <lineage>
        <taxon>unclassified sequences</taxon>
        <taxon>metagenomes</taxon>
        <taxon>ecological metagenomes</taxon>
    </lineage>
</organism>
<evidence type="ECO:0000313" key="1">
    <source>
        <dbReference type="EMBL" id="KKM74721.1"/>
    </source>
</evidence>